<dbReference type="InterPro" id="IPR008264">
    <property type="entry name" value="Beta_glucanase"/>
</dbReference>
<keyword evidence="4" id="KW-0378">Hydrolase</keyword>
<dbReference type="CDD" id="cd02175">
    <property type="entry name" value="GH16_lichenase"/>
    <property type="match status" value="1"/>
</dbReference>
<dbReference type="Proteomes" id="UP000028185">
    <property type="component" value="Chromosome"/>
</dbReference>
<protein>
    <recommendedName>
        <fullName evidence="3">Beta-glucanase</fullName>
        <ecNumber evidence="2">3.2.1.73</ecNumber>
    </recommendedName>
    <alternativeName>
        <fullName evidence="8">1,3-1,4-beta-D-glucan 4-glucanohydrolase</fullName>
    </alternativeName>
    <alternativeName>
        <fullName evidence="7">Endo-beta-1,3-1,4 glucanase</fullName>
    </alternativeName>
    <alternativeName>
        <fullName evidence="6">Lichenase</fullName>
    </alternativeName>
</protein>
<dbReference type="PRINTS" id="PR00737">
    <property type="entry name" value="GLHYDRLASE16"/>
</dbReference>
<organism evidence="11 12">
    <name type="scientific">Streptococcus suis 6407</name>
    <dbReference type="NCBI Taxonomy" id="1214179"/>
    <lineage>
        <taxon>Bacteria</taxon>
        <taxon>Bacillati</taxon>
        <taxon>Bacillota</taxon>
        <taxon>Bacilli</taxon>
        <taxon>Lactobacillales</taxon>
        <taxon>Streptococcaceae</taxon>
        <taxon>Streptococcus</taxon>
    </lineage>
</organism>
<dbReference type="PROSITE" id="PS51762">
    <property type="entry name" value="GH16_2"/>
    <property type="match status" value="1"/>
</dbReference>
<evidence type="ECO:0000256" key="2">
    <source>
        <dbReference type="ARBA" id="ARBA00012690"/>
    </source>
</evidence>
<feature type="active site" description="Nucleophile" evidence="9">
    <location>
        <position position="113"/>
    </location>
</feature>
<dbReference type="InterPro" id="IPR044791">
    <property type="entry name" value="Beta-glucanase/XTH"/>
</dbReference>
<dbReference type="EMBL" id="CP008921">
    <property type="protein sequence ID" value="AIG44028.1"/>
    <property type="molecule type" value="Genomic_DNA"/>
</dbReference>
<evidence type="ECO:0000259" key="10">
    <source>
        <dbReference type="PROSITE" id="PS51762"/>
    </source>
</evidence>
<proteinExistence type="predicted"/>
<dbReference type="AlphaFoldDB" id="A0A075SJJ2"/>
<evidence type="ECO:0000256" key="9">
    <source>
        <dbReference type="PIRSR" id="PIRSR608264-1"/>
    </source>
</evidence>
<dbReference type="GO" id="GO:0005975">
    <property type="term" value="P:carbohydrate metabolic process"/>
    <property type="evidence" value="ECO:0007669"/>
    <property type="project" value="InterPro"/>
</dbReference>
<dbReference type="Gene3D" id="2.60.120.200">
    <property type="match status" value="1"/>
</dbReference>
<accession>A0A075SJJ2</accession>
<evidence type="ECO:0000256" key="4">
    <source>
        <dbReference type="ARBA" id="ARBA00022801"/>
    </source>
</evidence>
<dbReference type="PANTHER" id="PTHR31062">
    <property type="entry name" value="XYLOGLUCAN ENDOTRANSGLUCOSYLASE/HYDROLASE PROTEIN 8-RELATED"/>
    <property type="match status" value="1"/>
</dbReference>
<evidence type="ECO:0000256" key="6">
    <source>
        <dbReference type="ARBA" id="ARBA00029722"/>
    </source>
</evidence>
<sequence>MTHSIENTHENNKVSYMETFQEYDSDTMELADWANGEMFGCRWSPENVSFSVEGLRLTIAQDEKGELTGGEWRTRESFGFGKYEVSMKPIKNTGVVSSFFTYTGPSDGTQWDEIDIEFLGYDTTKVQFNYFINGVGNHEYLYDLGFDASEAFHTYGFEWRNDFITWFVDGEPVHTVTEDIPSTPSKIMMNVWPGTGVDEWLGPYDRAIPLVAEYQQISYSP</sequence>
<dbReference type="InterPro" id="IPR013320">
    <property type="entry name" value="ConA-like_dom_sf"/>
</dbReference>
<feature type="domain" description="GH16" evidence="10">
    <location>
        <begin position="9"/>
        <end position="219"/>
    </location>
</feature>
<evidence type="ECO:0000256" key="5">
    <source>
        <dbReference type="ARBA" id="ARBA00023295"/>
    </source>
</evidence>
<dbReference type="HOGENOM" id="CLU_071026_1_0_9"/>
<dbReference type="NCBIfam" id="NF047856">
    <property type="entry name" value="BGlucanaseBglS"/>
    <property type="match status" value="1"/>
</dbReference>
<evidence type="ECO:0000256" key="3">
    <source>
        <dbReference type="ARBA" id="ARBA00014569"/>
    </source>
</evidence>
<evidence type="ECO:0000313" key="11">
    <source>
        <dbReference type="EMBL" id="AIG44028.1"/>
    </source>
</evidence>
<evidence type="ECO:0000256" key="1">
    <source>
        <dbReference type="ARBA" id="ARBA00000481"/>
    </source>
</evidence>
<comment type="catalytic activity">
    <reaction evidence="1">
        <text>Hydrolysis of (1-&gt;4)-beta-D-glucosidic linkages in beta-D-glucans containing (1-&gt;3)- and (1-&gt;4)-bonds.</text>
        <dbReference type="EC" id="3.2.1.73"/>
    </reaction>
</comment>
<keyword evidence="5" id="KW-0326">Glycosidase</keyword>
<dbReference type="PATRIC" id="fig|1214179.4.peg.1651"/>
<dbReference type="RefSeq" id="WP_014637099.1">
    <property type="nucleotide sequence ID" value="NZ_ALLE01000013.1"/>
</dbReference>
<evidence type="ECO:0000256" key="7">
    <source>
        <dbReference type="ARBA" id="ARBA00029771"/>
    </source>
</evidence>
<gene>
    <name evidence="11" type="ORF">ID09_08355</name>
</gene>
<evidence type="ECO:0000256" key="8">
    <source>
        <dbReference type="ARBA" id="ARBA00031665"/>
    </source>
</evidence>
<evidence type="ECO:0000313" key="12">
    <source>
        <dbReference type="Proteomes" id="UP000028185"/>
    </source>
</evidence>
<dbReference type="SUPFAM" id="SSF49899">
    <property type="entry name" value="Concanavalin A-like lectins/glucanases"/>
    <property type="match status" value="1"/>
</dbReference>
<dbReference type="EC" id="3.2.1.73" evidence="2"/>
<dbReference type="Pfam" id="PF00722">
    <property type="entry name" value="Glyco_hydro_16"/>
    <property type="match status" value="1"/>
</dbReference>
<feature type="active site" description="Proton donor" evidence="9">
    <location>
        <position position="117"/>
    </location>
</feature>
<dbReference type="GO" id="GO:0042972">
    <property type="term" value="F:licheninase activity"/>
    <property type="evidence" value="ECO:0007669"/>
    <property type="project" value="UniProtKB-EC"/>
</dbReference>
<reference evidence="11 12" key="1">
    <citation type="journal article" date="2014" name="Genome Announc.">
        <title>Whole-Genome Sequence of Streptococcus suis Serotype 4 Reference Strain 6407.</title>
        <authorList>
            <person name="Wang K."/>
            <person name="Chen J."/>
            <person name="Yao H."/>
            <person name="Lu C."/>
        </authorList>
    </citation>
    <scope>NUCLEOTIDE SEQUENCE [LARGE SCALE GENOMIC DNA]</scope>
    <source>
        <strain evidence="11">6407</strain>
    </source>
</reference>
<name>A0A075SJJ2_STRSU</name>
<dbReference type="InterPro" id="IPR000757">
    <property type="entry name" value="Beta-glucanase-like"/>
</dbReference>